<comment type="caution">
    <text evidence="1">The sequence shown here is derived from an EMBL/GenBank/DDBJ whole genome shotgun (WGS) entry which is preliminary data.</text>
</comment>
<evidence type="ECO:0000313" key="1">
    <source>
        <dbReference type="EMBL" id="KAF4086795.1"/>
    </source>
</evidence>
<dbReference type="AlphaFoldDB" id="A0A7J6AVZ4"/>
<dbReference type="EMBL" id="JAAGNN010000007">
    <property type="protein sequence ID" value="KAF4086795.1"/>
    <property type="molecule type" value="Genomic_DNA"/>
</dbReference>
<keyword evidence="2" id="KW-1185">Reference proteome</keyword>
<gene>
    <name evidence="1" type="ORF">AMELA_G00088510</name>
</gene>
<dbReference type="Proteomes" id="UP000593565">
    <property type="component" value="Unassembled WGS sequence"/>
</dbReference>
<sequence>MFNSLQGRYTQHLMIHNLSQGTSPKQQTYFDPLALLLVDQNTLNDTLLVFEIEISWPLAPLVGQWQQDKTRQNKHLRIIQRTHQPRNEPSFDASYKIFCDRIIRH</sequence>
<accession>A0A7J6AVZ4</accession>
<reference evidence="1 2" key="1">
    <citation type="submission" date="2020-02" db="EMBL/GenBank/DDBJ databases">
        <title>A chromosome-scale genome assembly of the black bullhead catfish (Ameiurus melas).</title>
        <authorList>
            <person name="Wen M."/>
            <person name="Zham M."/>
            <person name="Cabau C."/>
            <person name="Klopp C."/>
            <person name="Donnadieu C."/>
            <person name="Roques C."/>
            <person name="Bouchez O."/>
            <person name="Lampietro C."/>
            <person name="Jouanno E."/>
            <person name="Herpin A."/>
            <person name="Louis A."/>
            <person name="Berthelot C."/>
            <person name="Parey E."/>
            <person name="Roest-Crollius H."/>
            <person name="Braasch I."/>
            <person name="Postlethwait J."/>
            <person name="Robinson-Rechavi M."/>
            <person name="Echchiki A."/>
            <person name="Begum T."/>
            <person name="Montfort J."/>
            <person name="Schartl M."/>
            <person name="Bobe J."/>
            <person name="Guiguen Y."/>
        </authorList>
    </citation>
    <scope>NUCLEOTIDE SEQUENCE [LARGE SCALE GENOMIC DNA]</scope>
    <source>
        <strain evidence="1">M_S1</strain>
        <tissue evidence="1">Blood</tissue>
    </source>
</reference>
<protein>
    <submittedName>
        <fullName evidence="1">Uncharacterized protein</fullName>
    </submittedName>
</protein>
<proteinExistence type="predicted"/>
<evidence type="ECO:0000313" key="2">
    <source>
        <dbReference type="Proteomes" id="UP000593565"/>
    </source>
</evidence>
<name>A0A7J6AVZ4_AMEME</name>
<organism evidence="1 2">
    <name type="scientific">Ameiurus melas</name>
    <name type="common">Black bullhead</name>
    <name type="synonym">Silurus melas</name>
    <dbReference type="NCBI Taxonomy" id="219545"/>
    <lineage>
        <taxon>Eukaryota</taxon>
        <taxon>Metazoa</taxon>
        <taxon>Chordata</taxon>
        <taxon>Craniata</taxon>
        <taxon>Vertebrata</taxon>
        <taxon>Euteleostomi</taxon>
        <taxon>Actinopterygii</taxon>
        <taxon>Neopterygii</taxon>
        <taxon>Teleostei</taxon>
        <taxon>Ostariophysi</taxon>
        <taxon>Siluriformes</taxon>
        <taxon>Ictaluridae</taxon>
        <taxon>Ameiurus</taxon>
    </lineage>
</organism>